<name>A0A7I4YLM4_HAECO</name>
<dbReference type="Pfam" id="PF23106">
    <property type="entry name" value="EGF_Teneurin"/>
    <property type="match status" value="1"/>
</dbReference>
<feature type="transmembrane region" description="Helical" evidence="6">
    <location>
        <begin position="304"/>
        <end position="328"/>
    </location>
</feature>
<feature type="domain" description="EGF-like" evidence="7">
    <location>
        <begin position="132"/>
        <end position="170"/>
    </location>
</feature>
<dbReference type="CDD" id="cd00054">
    <property type="entry name" value="EGF_CA"/>
    <property type="match status" value="1"/>
</dbReference>
<comment type="caution">
    <text evidence="5">Lacks conserved residue(s) required for the propagation of feature annotation.</text>
</comment>
<accession>A0A7I4YLM4</accession>
<dbReference type="WBParaSite" id="HCON_00106155-00001">
    <property type="protein sequence ID" value="HCON_00106155-00001"/>
    <property type="gene ID" value="HCON_00106155"/>
</dbReference>
<organism evidence="8 9">
    <name type="scientific">Haemonchus contortus</name>
    <name type="common">Barber pole worm</name>
    <dbReference type="NCBI Taxonomy" id="6289"/>
    <lineage>
        <taxon>Eukaryota</taxon>
        <taxon>Metazoa</taxon>
        <taxon>Ecdysozoa</taxon>
        <taxon>Nematoda</taxon>
        <taxon>Chromadorea</taxon>
        <taxon>Rhabditida</taxon>
        <taxon>Rhabditina</taxon>
        <taxon>Rhabditomorpha</taxon>
        <taxon>Strongyloidea</taxon>
        <taxon>Trichostrongylidae</taxon>
        <taxon>Haemonchus</taxon>
    </lineage>
</organism>
<evidence type="ECO:0000313" key="8">
    <source>
        <dbReference type="Proteomes" id="UP000025227"/>
    </source>
</evidence>
<keyword evidence="2" id="KW-0732">Signal</keyword>
<dbReference type="InterPro" id="IPR051022">
    <property type="entry name" value="Notch_Cell-Fate_Det"/>
</dbReference>
<proteinExistence type="predicted"/>
<feature type="transmembrane region" description="Helical" evidence="6">
    <location>
        <begin position="191"/>
        <end position="211"/>
    </location>
</feature>
<sequence length="442" mass="49031">ETAMPARIVEPTPRYHGHEHCNRNVFMLLNLNDILHGSGPNQTVHVGGTIQVGCPSSGGDGNITLTCEKTGSFVPSPSTLSCTSGVKTPFNTKELKSCEQCDAFGTETCEKTKSGVACQCRENWSGQTCWKAADQCDITHLQCGKHGVCRSEVDYASCVCDYGFTGEHCNVSKTNTTIISSHKSFGDLACAAGVLVLTWYDIVIMVIKAVLLIHSPSMGHDPQSHYQNCRSFVMLIAGFLVIFFRHPSLFSLSDVECQWVFYIISSCYSLGMAFFAIEAMNAYELCTLDQLNSWTTLFPERPRSYALLAFRTGFPVVAMAIAILVILAPNYEQMVLIQMCFALIASSYSYRGLFIRKNLPHNLKKVEAYLENVSARRRNEVEKCERDLTFTAIGPWLLLFYWLTLTMSNDFVGVPYTSFLAVAFAVLYGMCNFLQSVVTTPA</sequence>
<keyword evidence="6" id="KW-0812">Transmembrane</keyword>
<evidence type="ECO:0000256" key="2">
    <source>
        <dbReference type="ARBA" id="ARBA00022729"/>
    </source>
</evidence>
<feature type="transmembrane region" description="Helical" evidence="6">
    <location>
        <begin position="416"/>
        <end position="434"/>
    </location>
</feature>
<keyword evidence="6" id="KW-0472">Membrane</keyword>
<evidence type="ECO:0000256" key="5">
    <source>
        <dbReference type="PROSITE-ProRule" id="PRU00076"/>
    </source>
</evidence>
<dbReference type="Proteomes" id="UP000025227">
    <property type="component" value="Unplaced"/>
</dbReference>
<reference evidence="9" key="1">
    <citation type="submission" date="2020-12" db="UniProtKB">
        <authorList>
            <consortium name="WormBaseParasite"/>
        </authorList>
    </citation>
    <scope>IDENTIFICATION</scope>
    <source>
        <strain evidence="9">MHco3</strain>
    </source>
</reference>
<dbReference type="GO" id="GO:0032991">
    <property type="term" value="C:protein-containing complex"/>
    <property type="evidence" value="ECO:0007669"/>
    <property type="project" value="TreeGrafter"/>
</dbReference>
<dbReference type="InterPro" id="IPR000742">
    <property type="entry name" value="EGF"/>
</dbReference>
<feature type="transmembrane region" description="Helical" evidence="6">
    <location>
        <begin position="387"/>
        <end position="404"/>
    </location>
</feature>
<dbReference type="GO" id="GO:0005886">
    <property type="term" value="C:plasma membrane"/>
    <property type="evidence" value="ECO:0007669"/>
    <property type="project" value="TreeGrafter"/>
</dbReference>
<dbReference type="GO" id="GO:0045197">
    <property type="term" value="P:establishment or maintenance of epithelial cell apical/basal polarity"/>
    <property type="evidence" value="ECO:0007669"/>
    <property type="project" value="TreeGrafter"/>
</dbReference>
<evidence type="ECO:0000259" key="7">
    <source>
        <dbReference type="PROSITE" id="PS50026"/>
    </source>
</evidence>
<dbReference type="OMA" id="TFCENIT"/>
<feature type="transmembrane region" description="Helical" evidence="6">
    <location>
        <begin position="259"/>
        <end position="283"/>
    </location>
</feature>
<keyword evidence="1 5" id="KW-0245">EGF-like domain</keyword>
<keyword evidence="3" id="KW-0677">Repeat</keyword>
<keyword evidence="4 5" id="KW-1015">Disulfide bond</keyword>
<dbReference type="PROSITE" id="PS01186">
    <property type="entry name" value="EGF_2"/>
    <property type="match status" value="1"/>
</dbReference>
<evidence type="ECO:0000313" key="9">
    <source>
        <dbReference type="WBParaSite" id="HCON_00106155-00001"/>
    </source>
</evidence>
<dbReference type="AlphaFoldDB" id="A0A7I4YLM4"/>
<dbReference type="PROSITE" id="PS00022">
    <property type="entry name" value="EGF_1"/>
    <property type="match status" value="1"/>
</dbReference>
<dbReference type="OrthoDB" id="5866693at2759"/>
<dbReference type="PROSITE" id="PS50026">
    <property type="entry name" value="EGF_3"/>
    <property type="match status" value="1"/>
</dbReference>
<protein>
    <submittedName>
        <fullName evidence="9">EGF-like domain-containing protein</fullName>
    </submittedName>
</protein>
<evidence type="ECO:0000256" key="3">
    <source>
        <dbReference type="ARBA" id="ARBA00022737"/>
    </source>
</evidence>
<keyword evidence="8" id="KW-1185">Reference proteome</keyword>
<feature type="transmembrane region" description="Helical" evidence="6">
    <location>
        <begin position="232"/>
        <end position="253"/>
    </location>
</feature>
<evidence type="ECO:0000256" key="4">
    <source>
        <dbReference type="ARBA" id="ARBA00023157"/>
    </source>
</evidence>
<feature type="disulfide bond" evidence="5">
    <location>
        <begin position="160"/>
        <end position="169"/>
    </location>
</feature>
<dbReference type="PANTHER" id="PTHR24049">
    <property type="entry name" value="CRUMBS FAMILY MEMBER"/>
    <property type="match status" value="1"/>
</dbReference>
<evidence type="ECO:0000256" key="1">
    <source>
        <dbReference type="ARBA" id="ARBA00022536"/>
    </source>
</evidence>
<evidence type="ECO:0000256" key="6">
    <source>
        <dbReference type="SAM" id="Phobius"/>
    </source>
</evidence>
<keyword evidence="6" id="KW-1133">Transmembrane helix</keyword>
<dbReference type="GO" id="GO:0007157">
    <property type="term" value="P:heterophilic cell-cell adhesion via plasma membrane cell adhesion molecules"/>
    <property type="evidence" value="ECO:0007669"/>
    <property type="project" value="TreeGrafter"/>
</dbReference>
<dbReference type="SUPFAM" id="SSF57196">
    <property type="entry name" value="EGF/Laminin"/>
    <property type="match status" value="1"/>
</dbReference>
<dbReference type="Gene3D" id="2.10.25.10">
    <property type="entry name" value="Laminin"/>
    <property type="match status" value="1"/>
</dbReference>
<feature type="transmembrane region" description="Helical" evidence="6">
    <location>
        <begin position="334"/>
        <end position="354"/>
    </location>
</feature>
<dbReference type="PANTHER" id="PTHR24049:SF22">
    <property type="entry name" value="DROSOPHILA CRUMBS HOMOLOG"/>
    <property type="match status" value="1"/>
</dbReference>